<protein>
    <submittedName>
        <fullName evidence="1">Uncharacterized protein</fullName>
    </submittedName>
</protein>
<evidence type="ECO:0000313" key="1">
    <source>
        <dbReference type="EMBL" id="CAA2106073.1"/>
    </source>
</evidence>
<dbReference type="AlphaFoldDB" id="A0A679JIG9"/>
<proteinExistence type="predicted"/>
<name>A0A679JIG9_VARPD</name>
<sequence>MSFILAIDPGTTQSGWVIYGDGRVHDSGVMPNREMVTWLATREDSGVRLAIEMIASYGMAVGREVFETCVWIGRFKQAWHSPDTVQLVYRKDVKLHLCGTTKAKDPNVRQALIDLFPAVGGGKTPQIGTKSQPGPLYGVSSHAWPALGVAVTVGERERPAPAIAAASVVVFAPIPEGLPF</sequence>
<organism evidence="1">
    <name type="scientific">Variovorax paradoxus</name>
    <dbReference type="NCBI Taxonomy" id="34073"/>
    <lineage>
        <taxon>Bacteria</taxon>
        <taxon>Pseudomonadati</taxon>
        <taxon>Pseudomonadota</taxon>
        <taxon>Betaproteobacteria</taxon>
        <taxon>Burkholderiales</taxon>
        <taxon>Comamonadaceae</taxon>
        <taxon>Variovorax</taxon>
    </lineage>
</organism>
<dbReference type="RefSeq" id="WP_339091143.1">
    <property type="nucleotide sequence ID" value="NZ_LR743507.1"/>
</dbReference>
<accession>A0A679JIG9</accession>
<dbReference type="EMBL" id="LR743507">
    <property type="protein sequence ID" value="CAA2106073.1"/>
    <property type="molecule type" value="Genomic_DNA"/>
</dbReference>
<gene>
    <name evidence="1" type="ORF">VVAX_03567</name>
</gene>
<reference evidence="1" key="1">
    <citation type="submission" date="2019-12" db="EMBL/GenBank/DDBJ databases">
        <authorList>
            <person name="Cremers G."/>
        </authorList>
    </citation>
    <scope>NUCLEOTIDE SEQUENCE</scope>
    <source>
        <strain evidence="1">Vvax</strain>
    </source>
</reference>